<dbReference type="AlphaFoldDB" id="A0ABD2JG17"/>
<evidence type="ECO:0000256" key="2">
    <source>
        <dbReference type="ARBA" id="ARBA00004286"/>
    </source>
</evidence>
<sequence length="1013" mass="117088">MDVQLNFLQHEPTANWLDYFLERKKLSELLRRKPIDRIAAISFCDQFVEQALVGERDLATMERNNAIEKDDFMSTHYKIEDLWLCALSCFAACDWDLSLLIKNSNVIRVGALLSRLIRWAFESDLSSQSRTLFAEEPFKFLNSFDRVGASRLFSGWLYARWVLKTDLDGRFPVPPARPTVSNPYFSVDQSLLQAERLSQVTLEVRSRMGEAVNFLRRIVNDRRLGDDDKVEVPGMMCFFPNFDITTKKLFLPKANFDAETHKISWCTFRRKTMFDLMTAHFSAKHFQRAKHFLSKTLSCKTEKEDLQIFSGDLLHIDENELHIYRHIFKIGDASPLHKRRPTIAICPSDPLLDFVRQKAKIDKNSAKYIVKLLFSSGVCRISKHQLNRLRENEEARKNLIEELSAELLRFSHGVRCLSKSDSLRYVRLCGCVYFLCALLPGFVELLPKIAPRLLEPPHSLRTRLLAVLPSVSVSQPPSDDYLKDFISSGPPLWTLLASFDFGTLYDTFAKHTSQLLISEQKPILHISSSAGDKMKLWNQLMLWKLEQLARMGNIPKWKELLNKFVEASPNVRENAALKNFFIYDTVRIELLNLCRDFCRANDLAEFAKRSVSIQGLLSSTLTIAFNNEHIVFQRFGMELAHFLINSRQWRLANDRIKAQQLFKTPFTDIAVILEVFLFKLYEERKREEAYKVVRDVFWKVISPTFDEMRQGLESRTALINKNYFLDFLRGIKDPDALGIFFGMAAFLYNFSLTTAPIALIDGTFSDDPLQQMQVAGAHLVRAVSQQIYVENHEMWQTIRLDEYRSRPLDVSFIKQVLAVLCKQAQIAGPIRVSWLRIRADYAFVCENYDEAMRLYLEMLMALQRGLLSDSEEMELGGADRITQKMDTDLVYSKIAVALHHLRMPTLAAIIGQMRADISPHLDMVEHLLRNTPLTVDAGHAYFPLIADIHLMERMAAAYEKFELPLYLQALLELMPTRAVNVNNSPVILEREGVRRRQRFIEIVFRQFGEQCSL</sequence>
<dbReference type="EMBL" id="JBICCN010000144">
    <property type="protein sequence ID" value="KAL3089554.1"/>
    <property type="molecule type" value="Genomic_DNA"/>
</dbReference>
<name>A0ABD2JG17_HETSC</name>
<keyword evidence="5" id="KW-0539">Nucleus</keyword>
<comment type="subcellular location">
    <subcellularLocation>
        <location evidence="2">Chromosome</location>
    </subcellularLocation>
    <subcellularLocation>
        <location evidence="1">Nucleus</location>
    </subcellularLocation>
</comment>
<dbReference type="InterPro" id="IPR038751">
    <property type="entry name" value="INTS8"/>
</dbReference>
<evidence type="ECO:0000256" key="3">
    <source>
        <dbReference type="ARBA" id="ARBA00007147"/>
    </source>
</evidence>
<dbReference type="PANTHER" id="PTHR13350">
    <property type="entry name" value="INTEGRATOR COMPLEX SUBUNIT 8"/>
    <property type="match status" value="1"/>
</dbReference>
<dbReference type="Proteomes" id="UP001620645">
    <property type="component" value="Unassembled WGS sequence"/>
</dbReference>
<accession>A0ABD2JG17</accession>
<proteinExistence type="inferred from homology"/>
<dbReference type="GO" id="GO:0005634">
    <property type="term" value="C:nucleus"/>
    <property type="evidence" value="ECO:0007669"/>
    <property type="project" value="UniProtKB-SubCell"/>
</dbReference>
<gene>
    <name evidence="7" type="ORF">niasHS_006938</name>
</gene>
<comment type="similarity">
    <text evidence="3">Belongs to the Integrator subunit 8 family.</text>
</comment>
<evidence type="ECO:0000256" key="5">
    <source>
        <dbReference type="ARBA" id="ARBA00023242"/>
    </source>
</evidence>
<feature type="domain" description="INTS8 TPR repeats" evidence="6">
    <location>
        <begin position="488"/>
        <end position="1007"/>
    </location>
</feature>
<evidence type="ECO:0000313" key="8">
    <source>
        <dbReference type="Proteomes" id="UP001620645"/>
    </source>
</evidence>
<evidence type="ECO:0000313" key="7">
    <source>
        <dbReference type="EMBL" id="KAL3089554.1"/>
    </source>
</evidence>
<evidence type="ECO:0000259" key="6">
    <source>
        <dbReference type="Pfam" id="PF25756"/>
    </source>
</evidence>
<keyword evidence="4" id="KW-0158">Chromosome</keyword>
<dbReference type="Pfam" id="PF25756">
    <property type="entry name" value="TPR_INTS8"/>
    <property type="match status" value="1"/>
</dbReference>
<organism evidence="7 8">
    <name type="scientific">Heterodera schachtii</name>
    <name type="common">Sugarbeet cyst nematode worm</name>
    <name type="synonym">Tylenchus schachtii</name>
    <dbReference type="NCBI Taxonomy" id="97005"/>
    <lineage>
        <taxon>Eukaryota</taxon>
        <taxon>Metazoa</taxon>
        <taxon>Ecdysozoa</taxon>
        <taxon>Nematoda</taxon>
        <taxon>Chromadorea</taxon>
        <taxon>Rhabditida</taxon>
        <taxon>Tylenchina</taxon>
        <taxon>Tylenchomorpha</taxon>
        <taxon>Tylenchoidea</taxon>
        <taxon>Heteroderidae</taxon>
        <taxon>Heteroderinae</taxon>
        <taxon>Heterodera</taxon>
    </lineage>
</organism>
<protein>
    <recommendedName>
        <fullName evidence="6">INTS8 TPR repeats domain-containing protein</fullName>
    </recommendedName>
</protein>
<comment type="caution">
    <text evidence="7">The sequence shown here is derived from an EMBL/GenBank/DDBJ whole genome shotgun (WGS) entry which is preliminary data.</text>
</comment>
<dbReference type="InterPro" id="IPR057980">
    <property type="entry name" value="TPR_INTS8"/>
</dbReference>
<keyword evidence="8" id="KW-1185">Reference proteome</keyword>
<dbReference type="PANTHER" id="PTHR13350:SF1">
    <property type="entry name" value="INTEGRATOR COMPLEX SUBUNIT 8"/>
    <property type="match status" value="1"/>
</dbReference>
<dbReference type="GO" id="GO:0005694">
    <property type="term" value="C:chromosome"/>
    <property type="evidence" value="ECO:0007669"/>
    <property type="project" value="UniProtKB-SubCell"/>
</dbReference>
<evidence type="ECO:0000256" key="1">
    <source>
        <dbReference type="ARBA" id="ARBA00004123"/>
    </source>
</evidence>
<evidence type="ECO:0000256" key="4">
    <source>
        <dbReference type="ARBA" id="ARBA00022454"/>
    </source>
</evidence>
<reference evidence="7 8" key="1">
    <citation type="submission" date="2024-10" db="EMBL/GenBank/DDBJ databases">
        <authorList>
            <person name="Kim D."/>
        </authorList>
    </citation>
    <scope>NUCLEOTIDE SEQUENCE [LARGE SCALE GENOMIC DNA]</scope>
    <source>
        <strain evidence="7">Taebaek</strain>
    </source>
</reference>